<dbReference type="Proteomes" id="UP000029278">
    <property type="component" value="Unassembled WGS sequence"/>
</dbReference>
<dbReference type="PATRIC" id="fig|44252.3.peg.6493"/>
<sequence length="74" mass="7547">MAAAVTALRLAVAELLPPGRTAAAAESLLGVLLGAAVFAAAVLRARLLSAAELSALPRIGPKLLARLRKLRLLP</sequence>
<evidence type="ECO:0000256" key="1">
    <source>
        <dbReference type="SAM" id="Phobius"/>
    </source>
</evidence>
<accession>A0A090XY04</accession>
<evidence type="ECO:0000313" key="2">
    <source>
        <dbReference type="EMBL" id="KFM84975.1"/>
    </source>
</evidence>
<dbReference type="STRING" id="44252.DJ90_6193"/>
<organism evidence="2 3">
    <name type="scientific">Paenibacillus macerans</name>
    <name type="common">Bacillus macerans</name>
    <dbReference type="NCBI Taxonomy" id="44252"/>
    <lineage>
        <taxon>Bacteria</taxon>
        <taxon>Bacillati</taxon>
        <taxon>Bacillota</taxon>
        <taxon>Bacilli</taxon>
        <taxon>Bacillales</taxon>
        <taxon>Paenibacillaceae</taxon>
        <taxon>Paenibacillus</taxon>
    </lineage>
</organism>
<comment type="caution">
    <text evidence="2">The sequence shown here is derived from an EMBL/GenBank/DDBJ whole genome shotgun (WGS) entry which is preliminary data.</text>
</comment>
<feature type="transmembrane region" description="Helical" evidence="1">
    <location>
        <begin position="23"/>
        <end position="43"/>
    </location>
</feature>
<protein>
    <submittedName>
        <fullName evidence="2">Uncharacterized protein</fullName>
    </submittedName>
</protein>
<evidence type="ECO:0000313" key="3">
    <source>
        <dbReference type="Proteomes" id="UP000029278"/>
    </source>
</evidence>
<proteinExistence type="predicted"/>
<keyword evidence="1" id="KW-0812">Transmembrane</keyword>
<dbReference type="HOGENOM" id="CLU_2684350_0_0_9"/>
<reference evidence="2 3" key="1">
    <citation type="submission" date="2014-04" db="EMBL/GenBank/DDBJ databases">
        <authorList>
            <person name="Bishop-Lilly K.A."/>
            <person name="Broomall S.M."/>
            <person name="Chain P.S."/>
            <person name="Chertkov O."/>
            <person name="Coyne S.R."/>
            <person name="Daligault H.E."/>
            <person name="Davenport K.W."/>
            <person name="Erkkila T."/>
            <person name="Frey K.G."/>
            <person name="Gibbons H.S."/>
            <person name="Gu W."/>
            <person name="Jaissle J."/>
            <person name="Johnson S.L."/>
            <person name="Koroleva G.I."/>
            <person name="Ladner J.T."/>
            <person name="Lo C.-C."/>
            <person name="Minogue T.D."/>
            <person name="Munk C."/>
            <person name="Palacios G.F."/>
            <person name="Redden C.L."/>
            <person name="Rosenzweig C.N."/>
            <person name="Scholz M.B."/>
            <person name="Teshima H."/>
            <person name="Xu Y."/>
        </authorList>
    </citation>
    <scope>NUCLEOTIDE SEQUENCE [LARGE SCALE GENOMIC DNA]</scope>
    <source>
        <strain evidence="2 3">8244</strain>
    </source>
</reference>
<keyword evidence="1" id="KW-0472">Membrane</keyword>
<gene>
    <name evidence="2" type="ORF">DJ90_6193</name>
</gene>
<dbReference type="AlphaFoldDB" id="A0A090XY04"/>
<name>A0A090XY04_PAEMA</name>
<keyword evidence="1" id="KW-1133">Transmembrane helix</keyword>
<keyword evidence="3" id="KW-1185">Reference proteome</keyword>
<dbReference type="EMBL" id="JMQA01000061">
    <property type="protein sequence ID" value="KFM84975.1"/>
    <property type="molecule type" value="Genomic_DNA"/>
</dbReference>